<dbReference type="GO" id="GO:0031267">
    <property type="term" value="F:small GTPase binding"/>
    <property type="evidence" value="ECO:0007669"/>
    <property type="project" value="InterPro"/>
</dbReference>
<reference evidence="15" key="1">
    <citation type="submission" date="2021-06" db="EMBL/GenBank/DDBJ databases">
        <authorList>
            <person name="Hodson N. C."/>
            <person name="Mongue J. A."/>
            <person name="Jaron S. K."/>
        </authorList>
    </citation>
    <scope>NUCLEOTIDE SEQUENCE</scope>
</reference>
<comment type="caution">
    <text evidence="15">The sequence shown here is derived from an EMBL/GenBank/DDBJ whole genome shotgun (WGS) entry which is preliminary data.</text>
</comment>
<dbReference type="PANTHER" id="PTHR31543:SF0">
    <property type="entry name" value="DYNEIN REGULATORY COMPLEX SUBUNIT 4"/>
    <property type="match status" value="1"/>
</dbReference>
<accession>A0A8J2NWW9</accession>
<dbReference type="InterPro" id="IPR025593">
    <property type="entry name" value="GAS8_dom"/>
</dbReference>
<gene>
    <name evidence="15" type="ORF">AFUS01_LOCUS12270</name>
</gene>
<organism evidence="15 16">
    <name type="scientific">Allacma fusca</name>
    <dbReference type="NCBI Taxonomy" id="39272"/>
    <lineage>
        <taxon>Eukaryota</taxon>
        <taxon>Metazoa</taxon>
        <taxon>Ecdysozoa</taxon>
        <taxon>Arthropoda</taxon>
        <taxon>Hexapoda</taxon>
        <taxon>Collembola</taxon>
        <taxon>Symphypleona</taxon>
        <taxon>Sminthuridae</taxon>
        <taxon>Allacma</taxon>
    </lineage>
</organism>
<proteinExistence type="inferred from homology"/>
<dbReference type="GO" id="GO:0008017">
    <property type="term" value="F:microtubule binding"/>
    <property type="evidence" value="ECO:0007669"/>
    <property type="project" value="InterPro"/>
</dbReference>
<keyword evidence="10" id="KW-0206">Cytoskeleton</keyword>
<dbReference type="GO" id="GO:0005794">
    <property type="term" value="C:Golgi apparatus"/>
    <property type="evidence" value="ECO:0007669"/>
    <property type="project" value="TreeGrafter"/>
</dbReference>
<evidence type="ECO:0000256" key="12">
    <source>
        <dbReference type="ARBA" id="ARBA00031568"/>
    </source>
</evidence>
<comment type="subcellular location">
    <subcellularLocation>
        <location evidence="1">Cell projection</location>
        <location evidence="1">Cilium</location>
        <location evidence="1">Flagellum</location>
    </subcellularLocation>
    <subcellularLocation>
        <location evidence="2">Cytoplasm</location>
        <location evidence="2">Cytoskeleton</location>
    </subcellularLocation>
</comment>
<dbReference type="EMBL" id="CAJVCH010096123">
    <property type="protein sequence ID" value="CAG7723169.1"/>
    <property type="molecule type" value="Genomic_DNA"/>
</dbReference>
<keyword evidence="9" id="KW-0969">Cilium</keyword>
<evidence type="ECO:0000256" key="10">
    <source>
        <dbReference type="ARBA" id="ARBA00023212"/>
    </source>
</evidence>
<evidence type="ECO:0000256" key="13">
    <source>
        <dbReference type="SAM" id="MobiDB-lite"/>
    </source>
</evidence>
<evidence type="ECO:0000256" key="2">
    <source>
        <dbReference type="ARBA" id="ARBA00004245"/>
    </source>
</evidence>
<keyword evidence="16" id="KW-1185">Reference proteome</keyword>
<evidence type="ECO:0000256" key="7">
    <source>
        <dbReference type="ARBA" id="ARBA00022846"/>
    </source>
</evidence>
<evidence type="ECO:0000256" key="8">
    <source>
        <dbReference type="ARBA" id="ARBA00023054"/>
    </source>
</evidence>
<sequence>MAKKGGKGKLKKGKGGAGGKKGEKEPKKKLPKVTDCLTIPEMSTNQLLGFITRLLKESDLELEERNLFMLEKSKLWSLWQLTIDKLSQLREEVRNSQTRIDKSEKEKDNEKQFFNKKLRYAQNEELKNFGIIRLNHLHYMRKLSDDIWDIEIILRESAFIKKRDVRKTLSSYYEILRGLQYNHAKSLTDMLVVLSRAISNHEKSQERKLFNRKSTWEEAYLPYYESLKASKIGTMDVMFLAHDRNLLEMKTFFDDVLTNNLAVMTMLAEEIDVQKLHENRLKRDLRWAKEKYHNVHDPLQEMVLNVRVWDEENKSSNKLRRVLAANEKQLKSKEHCEHMLDVTMECLREQISIAIEERNKARVEFGRTARQMQRQAQMKTFVYQLKSKAADKDSELFQSVRPTIREPVPTKFNYYERLKREKDFQIRTYADAANLVTNDVVGKEPGRKVCTEKQRIVDFGAVGLVRQFRTIDRPWQEPYPFEPTKCSIPRSKDVLTPKYIFNHLPPLRKTSSIKPEMGESSPEASRASSASIHIIRLFGTGKDLTRIASKQLSIHEDVVNSHQSTTQTKLNRLIAKAEFRAKEDLRSNCGNNTMQPLPPRRAKYPQIKQSIRFMNEQPMSRKTGCEKRL</sequence>
<dbReference type="InterPro" id="IPR039308">
    <property type="entry name" value="GAS8"/>
</dbReference>
<keyword evidence="6" id="KW-0493">Microtubule</keyword>
<evidence type="ECO:0000256" key="5">
    <source>
        <dbReference type="ARBA" id="ARBA00022490"/>
    </source>
</evidence>
<evidence type="ECO:0000256" key="4">
    <source>
        <dbReference type="ARBA" id="ARBA00021301"/>
    </source>
</evidence>
<evidence type="ECO:0000256" key="6">
    <source>
        <dbReference type="ARBA" id="ARBA00022701"/>
    </source>
</evidence>
<evidence type="ECO:0000256" key="9">
    <source>
        <dbReference type="ARBA" id="ARBA00023069"/>
    </source>
</evidence>
<dbReference type="GO" id="GO:0031514">
    <property type="term" value="C:motile cilium"/>
    <property type="evidence" value="ECO:0007669"/>
    <property type="project" value="UniProtKB-SubCell"/>
</dbReference>
<evidence type="ECO:0000259" key="14">
    <source>
        <dbReference type="Pfam" id="PF13851"/>
    </source>
</evidence>
<comment type="similarity">
    <text evidence="3">Belongs to the DRC4 family.</text>
</comment>
<feature type="region of interest" description="Disordered" evidence="13">
    <location>
        <begin position="1"/>
        <end position="31"/>
    </location>
</feature>
<feature type="compositionally biased region" description="Basic residues" evidence="13">
    <location>
        <begin position="1"/>
        <end position="14"/>
    </location>
</feature>
<feature type="domain" description="Growth arrest-specific protein 8" evidence="14">
    <location>
        <begin position="241"/>
        <end position="395"/>
    </location>
</feature>
<dbReference type="GO" id="GO:0005874">
    <property type="term" value="C:microtubule"/>
    <property type="evidence" value="ECO:0007669"/>
    <property type="project" value="UniProtKB-KW"/>
</dbReference>
<keyword evidence="5" id="KW-0963">Cytoplasm</keyword>
<evidence type="ECO:0000313" key="15">
    <source>
        <dbReference type="EMBL" id="CAG7723169.1"/>
    </source>
</evidence>
<name>A0A8J2NWW9_9HEXA</name>
<dbReference type="PANTHER" id="PTHR31543">
    <property type="entry name" value="DYNEIN REGULATORY COMPLEX SUBUNIT 4"/>
    <property type="match status" value="1"/>
</dbReference>
<dbReference type="OrthoDB" id="275583at2759"/>
<dbReference type="Proteomes" id="UP000708208">
    <property type="component" value="Unassembled WGS sequence"/>
</dbReference>
<evidence type="ECO:0000256" key="1">
    <source>
        <dbReference type="ARBA" id="ARBA00004230"/>
    </source>
</evidence>
<dbReference type="GO" id="GO:0048870">
    <property type="term" value="P:cell motility"/>
    <property type="evidence" value="ECO:0007669"/>
    <property type="project" value="InterPro"/>
</dbReference>
<evidence type="ECO:0000313" key="16">
    <source>
        <dbReference type="Proteomes" id="UP000708208"/>
    </source>
</evidence>
<evidence type="ECO:0000256" key="11">
    <source>
        <dbReference type="ARBA" id="ARBA00023273"/>
    </source>
</evidence>
<protein>
    <recommendedName>
        <fullName evidence="4">Dynein regulatory complex subunit 4</fullName>
    </recommendedName>
    <alternativeName>
        <fullName evidence="12">Growth arrest-specific protein 8</fullName>
    </alternativeName>
</protein>
<keyword evidence="11" id="KW-0966">Cell projection</keyword>
<keyword evidence="7" id="KW-0282">Flagellum</keyword>
<evidence type="ECO:0000256" key="3">
    <source>
        <dbReference type="ARBA" id="ARBA00009859"/>
    </source>
</evidence>
<dbReference type="AlphaFoldDB" id="A0A8J2NWW9"/>
<keyword evidence="8" id="KW-0175">Coiled coil</keyword>
<dbReference type="Pfam" id="PF13851">
    <property type="entry name" value="GAS"/>
    <property type="match status" value="1"/>
</dbReference>